<protein>
    <submittedName>
        <fullName evidence="1">Uncharacterized protein</fullName>
    </submittedName>
</protein>
<reference evidence="1" key="1">
    <citation type="submission" date="2022-07" db="EMBL/GenBank/DDBJ databases">
        <title>Phylogenomic reconstructions and comparative analyses of Kickxellomycotina fungi.</title>
        <authorList>
            <person name="Reynolds N.K."/>
            <person name="Stajich J.E."/>
            <person name="Barry K."/>
            <person name="Grigoriev I.V."/>
            <person name="Crous P."/>
            <person name="Smith M.E."/>
        </authorList>
    </citation>
    <scope>NUCLEOTIDE SEQUENCE</scope>
    <source>
        <strain evidence="1">NRRL 5244</strain>
    </source>
</reference>
<organism evidence="1 2">
    <name type="scientific">Linderina macrospora</name>
    <dbReference type="NCBI Taxonomy" id="4868"/>
    <lineage>
        <taxon>Eukaryota</taxon>
        <taxon>Fungi</taxon>
        <taxon>Fungi incertae sedis</taxon>
        <taxon>Zoopagomycota</taxon>
        <taxon>Kickxellomycotina</taxon>
        <taxon>Kickxellomycetes</taxon>
        <taxon>Kickxellales</taxon>
        <taxon>Kickxellaceae</taxon>
        <taxon>Linderina</taxon>
    </lineage>
</organism>
<gene>
    <name evidence="1" type="ORF">FBU59_000293</name>
</gene>
<accession>A0ACC1JH81</accession>
<dbReference type="Proteomes" id="UP001150603">
    <property type="component" value="Unassembled WGS sequence"/>
</dbReference>
<dbReference type="EMBL" id="JANBPW010000039">
    <property type="protein sequence ID" value="KAJ1951221.1"/>
    <property type="molecule type" value="Genomic_DNA"/>
</dbReference>
<keyword evidence="2" id="KW-1185">Reference proteome</keyword>
<name>A0ACC1JH81_9FUNG</name>
<sequence length="156" mass="17407">MTGIYDTPSIYTLDTCHSVESTGSRECLLRERPRMSLEASPMEFDTQQAERELLDIMAQQTRAQGGAMAEQRVVLSLGKQRSMGLARVASAVNRMGRLRYANQDCTSIRDRRARDMEGVMRRLERLTVGALADRQRYTPPASPNANTLVDGVEVLG</sequence>
<comment type="caution">
    <text evidence="1">The sequence shown here is derived from an EMBL/GenBank/DDBJ whole genome shotgun (WGS) entry which is preliminary data.</text>
</comment>
<evidence type="ECO:0000313" key="2">
    <source>
        <dbReference type="Proteomes" id="UP001150603"/>
    </source>
</evidence>
<evidence type="ECO:0000313" key="1">
    <source>
        <dbReference type="EMBL" id="KAJ1951221.1"/>
    </source>
</evidence>
<proteinExistence type="predicted"/>